<reference evidence="3" key="1">
    <citation type="journal article" date="2011" name="Environ. Microbiol.">
        <title>Time-series analyses of Monterey Bay coastal microbial picoplankton using a 'genome proxy' microarray.</title>
        <authorList>
            <person name="Rich V.I."/>
            <person name="Pham V.D."/>
            <person name="Eppley J."/>
            <person name="Shi Y."/>
            <person name="DeLong E.F."/>
        </authorList>
    </citation>
    <scope>NUCLEOTIDE SEQUENCE</scope>
</reference>
<feature type="signal peptide" evidence="1">
    <location>
        <begin position="1"/>
        <end position="19"/>
    </location>
</feature>
<evidence type="ECO:0000256" key="1">
    <source>
        <dbReference type="SAM" id="SignalP"/>
    </source>
</evidence>
<evidence type="ECO:0000259" key="2">
    <source>
        <dbReference type="Pfam" id="PF18962"/>
    </source>
</evidence>
<accession>E0XVU3</accession>
<feature type="chain" id="PRO_5003143158" description="Secretion system C-terminal sorting domain-containing protein" evidence="1">
    <location>
        <begin position="20"/>
        <end position="699"/>
    </location>
</feature>
<dbReference type="Gene3D" id="2.60.40.4070">
    <property type="match status" value="1"/>
</dbReference>
<protein>
    <recommendedName>
        <fullName evidence="2">Secretion system C-terminal sorting domain-containing protein</fullName>
    </recommendedName>
</protein>
<proteinExistence type="predicted"/>
<evidence type="ECO:0000313" key="3">
    <source>
        <dbReference type="EMBL" id="ADI18534.1"/>
    </source>
</evidence>
<dbReference type="EMBL" id="GU474892">
    <property type="protein sequence ID" value="ADI18534.1"/>
    <property type="molecule type" value="Genomic_DNA"/>
</dbReference>
<dbReference type="SUPFAM" id="SSF50939">
    <property type="entry name" value="Sialidases"/>
    <property type="match status" value="1"/>
</dbReference>
<dbReference type="AlphaFoldDB" id="E0XVU3"/>
<sequence length="699" mass="76907">MKKGLYILLSLTVFTTVNAGVLTAEKQKLVSNIYTKNIDENNITDQQALPKILRNNRTYRSAQNPNVTSVLIDSSVHGYGMVVGQTSPTTFVDTKGLLIGYRGWVLEPFTDEQGNASSANNSGFIKAALSEDGIDFSTYSGLNDEIMGPNTQVIDGPLKGRYPSSVANDDYPYVVWTEATLYTGSATNNGGRPMYTYDEYGWFAGSYFQPTIDINYGWYSGSEPLDAPGDLWVNCPVLVDDGSNKAMVVTSTQWSSTPDENFADKSTYVMRSSVNFSGNYQFYSLPELLFDINDFGEAGTTSQASVNINDDGIGYAMCAAYLSDSTQSERHNFMMRKTMDYGVTWSADGLGGYDFYFLPDTTMHRIFVESGFLPDTINFYSLNDTTSGDSSWTDTTWTVEVSPGVFPLYDNEVHVDSEGTLHIFATLVVESSTPGYIWVSITGSGLYHLWSDDPSNPGSWQASQIADLSNTFGFNGMPNGNGGGNYFNSFGTAGLSNHSDDVIWAAYHALGDTSTAGFNWDIFLSKSEDGGISWSDPENLTNTGGLQEDEMYVHMAPTATDTNCFMIYNQPNYSLNHLSDPANMAAFQQNLWFTTYGNTVTVSIDNEGATIPGKFSLAQNYPNPFNPTTNIAYTVDKAGVVELKLYNVMGQLVKTLVNEKQTPGAYTFDFQANDLASGIYFYEMKQHGQTLIHKLVLMK</sequence>
<dbReference type="InterPro" id="IPR036278">
    <property type="entry name" value="Sialidase_sf"/>
</dbReference>
<feature type="domain" description="Secretion system C-terminal sorting" evidence="2">
    <location>
        <begin position="621"/>
        <end position="696"/>
    </location>
</feature>
<dbReference type="Pfam" id="PF18962">
    <property type="entry name" value="Por_Secre_tail"/>
    <property type="match status" value="1"/>
</dbReference>
<name>E0XVU3_9BACT</name>
<dbReference type="InterPro" id="IPR026444">
    <property type="entry name" value="Secre_tail"/>
</dbReference>
<dbReference type="NCBIfam" id="TIGR04183">
    <property type="entry name" value="Por_Secre_tail"/>
    <property type="match status" value="1"/>
</dbReference>
<organism evidence="3">
    <name type="scientific">uncultured Fidelibacterota bacterium HF4000_22B16</name>
    <dbReference type="NCBI Taxonomy" id="710791"/>
    <lineage>
        <taxon>Bacteria</taxon>
        <taxon>Pseudomonadati</taxon>
        <taxon>Fidelibacterota</taxon>
        <taxon>environmental samples</taxon>
    </lineage>
</organism>
<keyword evidence="1" id="KW-0732">Signal</keyword>